<dbReference type="Gene3D" id="1.50.10.130">
    <property type="entry name" value="Terpene synthase, N-terminal domain"/>
    <property type="match status" value="1"/>
</dbReference>
<proteinExistence type="predicted"/>
<dbReference type="PANTHER" id="PTHR31225">
    <property type="entry name" value="OS04G0344100 PROTEIN-RELATED"/>
    <property type="match status" value="1"/>
</dbReference>
<dbReference type="InterPro" id="IPR008930">
    <property type="entry name" value="Terpenoid_cyclase/PrenylTrfase"/>
</dbReference>
<dbReference type="PANTHER" id="PTHR31225:SF230">
    <property type="entry name" value="TERPENE SYNTHASE TPS27"/>
    <property type="match status" value="1"/>
</dbReference>
<protein>
    <recommendedName>
        <fullName evidence="1">Terpene synthase N-terminal domain-containing protein</fullName>
    </recommendedName>
</protein>
<dbReference type="InterPro" id="IPR001906">
    <property type="entry name" value="Terpene_synth_N"/>
</dbReference>
<dbReference type="SUPFAM" id="SSF48239">
    <property type="entry name" value="Terpenoid cyclases/Protein prenyltransferases"/>
    <property type="match status" value="1"/>
</dbReference>
<evidence type="ECO:0000313" key="3">
    <source>
        <dbReference type="Proteomes" id="UP000015105"/>
    </source>
</evidence>
<dbReference type="Pfam" id="PF01397">
    <property type="entry name" value="Terpene_synth"/>
    <property type="match status" value="1"/>
</dbReference>
<dbReference type="GO" id="GO:0010333">
    <property type="term" value="F:terpene synthase activity"/>
    <property type="evidence" value="ECO:0007669"/>
    <property type="project" value="InterPro"/>
</dbReference>
<dbReference type="GO" id="GO:0016114">
    <property type="term" value="P:terpenoid biosynthetic process"/>
    <property type="evidence" value="ECO:0007669"/>
    <property type="project" value="InterPro"/>
</dbReference>
<name>A0A453A7B6_AEGTS</name>
<evidence type="ECO:0000313" key="2">
    <source>
        <dbReference type="EnsemblPlants" id="AET2Gv20011300.3"/>
    </source>
</evidence>
<dbReference type="Gramene" id="AET2Gv20011300.3">
    <property type="protein sequence ID" value="AET2Gv20011300.3"/>
    <property type="gene ID" value="AET2Gv20011300"/>
</dbReference>
<reference evidence="3" key="1">
    <citation type="journal article" date="2014" name="Science">
        <title>Ancient hybridizations among the ancestral genomes of bread wheat.</title>
        <authorList>
            <consortium name="International Wheat Genome Sequencing Consortium,"/>
            <person name="Marcussen T."/>
            <person name="Sandve S.R."/>
            <person name="Heier L."/>
            <person name="Spannagl M."/>
            <person name="Pfeifer M."/>
            <person name="Jakobsen K.S."/>
            <person name="Wulff B.B."/>
            <person name="Steuernagel B."/>
            <person name="Mayer K.F."/>
            <person name="Olsen O.A."/>
        </authorList>
    </citation>
    <scope>NUCLEOTIDE SEQUENCE [LARGE SCALE GENOMIC DNA]</scope>
    <source>
        <strain evidence="3">cv. AL8/78</strain>
    </source>
</reference>
<accession>A0A453A7B6</accession>
<evidence type="ECO:0000259" key="1">
    <source>
        <dbReference type="Pfam" id="PF01397"/>
    </source>
</evidence>
<dbReference type="EnsemblPlants" id="AET2Gv20011300.3">
    <property type="protein sequence ID" value="AET2Gv20011300.3"/>
    <property type="gene ID" value="AET2Gv20011300"/>
</dbReference>
<dbReference type="AlphaFoldDB" id="A0A453A7B6"/>
<dbReference type="InterPro" id="IPR036965">
    <property type="entry name" value="Terpene_synth_N_sf"/>
</dbReference>
<dbReference type="InterPro" id="IPR008949">
    <property type="entry name" value="Isoprenoid_synthase_dom_sf"/>
</dbReference>
<dbReference type="Proteomes" id="UP000015105">
    <property type="component" value="Chromosome 2D"/>
</dbReference>
<dbReference type="InterPro" id="IPR050148">
    <property type="entry name" value="Terpene_synthase-like"/>
</dbReference>
<reference evidence="2" key="4">
    <citation type="submission" date="2019-03" db="UniProtKB">
        <authorList>
            <consortium name="EnsemblPlants"/>
        </authorList>
    </citation>
    <scope>IDENTIFICATION</scope>
</reference>
<dbReference type="Gene3D" id="1.10.600.10">
    <property type="entry name" value="Farnesyl Diphosphate Synthase"/>
    <property type="match status" value="1"/>
</dbReference>
<organism evidence="2 3">
    <name type="scientific">Aegilops tauschii subsp. strangulata</name>
    <name type="common">Goatgrass</name>
    <dbReference type="NCBI Taxonomy" id="200361"/>
    <lineage>
        <taxon>Eukaryota</taxon>
        <taxon>Viridiplantae</taxon>
        <taxon>Streptophyta</taxon>
        <taxon>Embryophyta</taxon>
        <taxon>Tracheophyta</taxon>
        <taxon>Spermatophyta</taxon>
        <taxon>Magnoliopsida</taxon>
        <taxon>Liliopsida</taxon>
        <taxon>Poales</taxon>
        <taxon>Poaceae</taxon>
        <taxon>BOP clade</taxon>
        <taxon>Pooideae</taxon>
        <taxon>Triticodae</taxon>
        <taxon>Triticeae</taxon>
        <taxon>Triticinae</taxon>
        <taxon>Aegilops</taxon>
    </lineage>
</organism>
<reference evidence="2" key="5">
    <citation type="journal article" date="2021" name="G3 (Bethesda)">
        <title>Aegilops tauschii genome assembly Aet v5.0 features greater sequence contiguity and improved annotation.</title>
        <authorList>
            <person name="Wang L."/>
            <person name="Zhu T."/>
            <person name="Rodriguez J.C."/>
            <person name="Deal K.R."/>
            <person name="Dubcovsky J."/>
            <person name="McGuire P.E."/>
            <person name="Lux T."/>
            <person name="Spannagl M."/>
            <person name="Mayer K.F.X."/>
            <person name="Baldrich P."/>
            <person name="Meyers B.C."/>
            <person name="Huo N."/>
            <person name="Gu Y.Q."/>
            <person name="Zhou H."/>
            <person name="Devos K.M."/>
            <person name="Bennetzen J.L."/>
            <person name="Unver T."/>
            <person name="Budak H."/>
            <person name="Gulick P.J."/>
            <person name="Galiba G."/>
            <person name="Kalapos B."/>
            <person name="Nelson D.R."/>
            <person name="Li P."/>
            <person name="You F.M."/>
            <person name="Luo M.C."/>
            <person name="Dvorak J."/>
        </authorList>
    </citation>
    <scope>NUCLEOTIDE SEQUENCE [LARGE SCALE GENOMIC DNA]</scope>
    <source>
        <strain evidence="2">cv. AL8/78</strain>
    </source>
</reference>
<reference evidence="2" key="3">
    <citation type="journal article" date="2017" name="Nature">
        <title>Genome sequence of the progenitor of the wheat D genome Aegilops tauschii.</title>
        <authorList>
            <person name="Luo M.C."/>
            <person name="Gu Y.Q."/>
            <person name="Puiu D."/>
            <person name="Wang H."/>
            <person name="Twardziok S.O."/>
            <person name="Deal K.R."/>
            <person name="Huo N."/>
            <person name="Zhu T."/>
            <person name="Wang L."/>
            <person name="Wang Y."/>
            <person name="McGuire P.E."/>
            <person name="Liu S."/>
            <person name="Long H."/>
            <person name="Ramasamy R.K."/>
            <person name="Rodriguez J.C."/>
            <person name="Van S.L."/>
            <person name="Yuan L."/>
            <person name="Wang Z."/>
            <person name="Xia Z."/>
            <person name="Xiao L."/>
            <person name="Anderson O.D."/>
            <person name="Ouyang S."/>
            <person name="Liang Y."/>
            <person name="Zimin A.V."/>
            <person name="Pertea G."/>
            <person name="Qi P."/>
            <person name="Bennetzen J.L."/>
            <person name="Dai X."/>
            <person name="Dawson M.W."/>
            <person name="Muller H.G."/>
            <person name="Kugler K."/>
            <person name="Rivarola-Duarte L."/>
            <person name="Spannagl M."/>
            <person name="Mayer K.F.X."/>
            <person name="Lu F.H."/>
            <person name="Bevan M.W."/>
            <person name="Leroy P."/>
            <person name="Li P."/>
            <person name="You F.M."/>
            <person name="Sun Q."/>
            <person name="Liu Z."/>
            <person name="Lyons E."/>
            <person name="Wicker T."/>
            <person name="Salzberg S.L."/>
            <person name="Devos K.M."/>
            <person name="Dvorak J."/>
        </authorList>
    </citation>
    <scope>NUCLEOTIDE SEQUENCE [LARGE SCALE GENOMIC DNA]</scope>
    <source>
        <strain evidence="2">cv. AL8/78</strain>
    </source>
</reference>
<dbReference type="SUPFAM" id="SSF48576">
    <property type="entry name" value="Terpenoid synthases"/>
    <property type="match status" value="1"/>
</dbReference>
<sequence>FIDKNGNIGSTDATSLLGLYNAAYLRTHGEKILDIAMSSTKKILKSIVNHLDPTIADEIRHHLETPLFRGTNRVETKRYISTYEKNSTRNETILEFAKLDYNLVQGLYCDELKDLTM</sequence>
<keyword evidence="3" id="KW-1185">Reference proteome</keyword>
<feature type="domain" description="Terpene synthase N-terminal" evidence="1">
    <location>
        <begin position="1"/>
        <end position="63"/>
    </location>
</feature>
<reference evidence="3" key="2">
    <citation type="journal article" date="2017" name="Nat. Plants">
        <title>The Aegilops tauschii genome reveals multiple impacts of transposons.</title>
        <authorList>
            <person name="Zhao G."/>
            <person name="Zou C."/>
            <person name="Li K."/>
            <person name="Wang K."/>
            <person name="Li T."/>
            <person name="Gao L."/>
            <person name="Zhang X."/>
            <person name="Wang H."/>
            <person name="Yang Z."/>
            <person name="Liu X."/>
            <person name="Jiang W."/>
            <person name="Mao L."/>
            <person name="Kong X."/>
            <person name="Jiao Y."/>
            <person name="Jia J."/>
        </authorList>
    </citation>
    <scope>NUCLEOTIDE SEQUENCE [LARGE SCALE GENOMIC DNA]</scope>
    <source>
        <strain evidence="3">cv. AL8/78</strain>
    </source>
</reference>